<dbReference type="InterPro" id="IPR017941">
    <property type="entry name" value="Rieske_2Fe-2S"/>
</dbReference>
<dbReference type="InterPro" id="IPR036922">
    <property type="entry name" value="Rieske_2Fe-2S_sf"/>
</dbReference>
<dbReference type="AlphaFoldDB" id="A0A0P8DYE8"/>
<dbReference type="PANTHER" id="PTHR13847">
    <property type="entry name" value="SARCOSINE DEHYDROGENASE-RELATED"/>
    <property type="match status" value="1"/>
</dbReference>
<keyword evidence="1" id="KW-0001">2Fe-2S</keyword>
<dbReference type="InterPro" id="IPR036188">
    <property type="entry name" value="FAD/NAD-bd_sf"/>
</dbReference>
<dbReference type="CDD" id="cd03477">
    <property type="entry name" value="Rieske_YhfW_C"/>
    <property type="match status" value="1"/>
</dbReference>
<evidence type="ECO:0000256" key="3">
    <source>
        <dbReference type="ARBA" id="ARBA00023004"/>
    </source>
</evidence>
<dbReference type="GO" id="GO:0005737">
    <property type="term" value="C:cytoplasm"/>
    <property type="evidence" value="ECO:0007669"/>
    <property type="project" value="TreeGrafter"/>
</dbReference>
<keyword evidence="5" id="KW-1015">Disulfide bond</keyword>
<proteinExistence type="predicted"/>
<evidence type="ECO:0000256" key="4">
    <source>
        <dbReference type="ARBA" id="ARBA00023014"/>
    </source>
</evidence>
<keyword evidence="2" id="KW-0479">Metal-binding</keyword>
<dbReference type="PANTHER" id="PTHR13847:SF274">
    <property type="entry name" value="RIESKE 2FE-2S IRON-SULFUR PROTEIN YHFW-RELATED"/>
    <property type="match status" value="1"/>
</dbReference>
<keyword evidence="3" id="KW-0408">Iron</keyword>
<comment type="caution">
    <text evidence="7">The sequence shown here is derived from an EMBL/GenBank/DDBJ whole genome shotgun (WGS) entry which is preliminary data.</text>
</comment>
<dbReference type="GO" id="GO:0051537">
    <property type="term" value="F:2 iron, 2 sulfur cluster binding"/>
    <property type="evidence" value="ECO:0007669"/>
    <property type="project" value="UniProtKB-KW"/>
</dbReference>
<dbReference type="Gene3D" id="3.30.9.10">
    <property type="entry name" value="D-Amino Acid Oxidase, subunit A, domain 2"/>
    <property type="match status" value="1"/>
</dbReference>
<organism evidence="7 8">
    <name type="scientific">Candidatus Methanoperedens nitratireducens</name>
    <dbReference type="NCBI Taxonomy" id="1392998"/>
    <lineage>
        <taxon>Archaea</taxon>
        <taxon>Methanobacteriati</taxon>
        <taxon>Methanobacteriota</taxon>
        <taxon>Stenosarchaea group</taxon>
        <taxon>Methanomicrobia</taxon>
        <taxon>Methanosarcinales</taxon>
        <taxon>ANME-2 cluster</taxon>
        <taxon>Candidatus Methanoperedentaceae</taxon>
        <taxon>Candidatus Methanoperedens</taxon>
    </lineage>
</organism>
<dbReference type="InterPro" id="IPR006076">
    <property type="entry name" value="FAD-dep_OxRdtase"/>
</dbReference>
<dbReference type="SUPFAM" id="SSF51905">
    <property type="entry name" value="FAD/NAD(P)-binding domain"/>
    <property type="match status" value="1"/>
</dbReference>
<evidence type="ECO:0000313" key="8">
    <source>
        <dbReference type="Proteomes" id="UP000050360"/>
    </source>
</evidence>
<gene>
    <name evidence="7" type="ORF">MPEBLZ_02611</name>
</gene>
<evidence type="ECO:0000256" key="1">
    <source>
        <dbReference type="ARBA" id="ARBA00022714"/>
    </source>
</evidence>
<accession>A0A0P8DYE8</accession>
<dbReference type="Gene3D" id="2.102.10.10">
    <property type="entry name" value="Rieske [2Fe-2S] iron-sulphur domain"/>
    <property type="match status" value="1"/>
</dbReference>
<dbReference type="GO" id="GO:0016020">
    <property type="term" value="C:membrane"/>
    <property type="evidence" value="ECO:0007669"/>
    <property type="project" value="InterPro"/>
</dbReference>
<dbReference type="InterPro" id="IPR038010">
    <property type="entry name" value="YhfW_C"/>
</dbReference>
<dbReference type="SUPFAM" id="SSF50022">
    <property type="entry name" value="ISP domain"/>
    <property type="match status" value="1"/>
</dbReference>
<dbReference type="PRINTS" id="PR00162">
    <property type="entry name" value="RIESKE"/>
</dbReference>
<dbReference type="Proteomes" id="UP000050360">
    <property type="component" value="Unassembled WGS sequence"/>
</dbReference>
<dbReference type="PROSITE" id="PS51296">
    <property type="entry name" value="RIESKE"/>
    <property type="match status" value="1"/>
</dbReference>
<evidence type="ECO:0000313" key="7">
    <source>
        <dbReference type="EMBL" id="KPQ42815.1"/>
    </source>
</evidence>
<dbReference type="FunFam" id="2.102.10.10:FF:000014">
    <property type="entry name" value="Oxidoreductase, FAD dependent"/>
    <property type="match status" value="1"/>
</dbReference>
<sequence>MDNTSENKHEPAGKAESFWIATTLETEFPTLTENISVDVAVLGGGITGITSALLLKEAGFSVAVIEAGRIVKGVTGYTTAHITSAHDLIYKYLIDHFGKDGAQQYANANQGAIEKIDLMVKEKNIDCDFKRTSEYIYAEGEEDVEELRREFDAAKSLGLPVSYLDAAPLPFKTYGAIRYQNQAQFHPRKYLLALAKLIPGKGSFIFENTRAFDIDESEPHKVKTDRGHLTAKYVIVATHFPFINKGMFFARMESHRSYVLGIRVADKIPEEMFDSSKDPSHYIRTQPTPDGLLVIVGGEDHPTGHAANTIEYYKRLEQFARDHFQVKSIDYHWSTQDNYSFDRVPFIGKFQGSKHLLIATAFKGWGMTHSMIAGMILSDLILGRPNPLEELYNPGRYKLLTTGGKLITQNIQVAETLLKGRLSKPEEFSSINTGEAKIVDIKGVETAVYKDENGNIHAVSPACTHMGCIISWNNAEKSWDCPCHGSRFNFDGEVIQSPAAKNLEKKEVREG</sequence>
<dbReference type="EMBL" id="LKCM01000202">
    <property type="protein sequence ID" value="KPQ42815.1"/>
    <property type="molecule type" value="Genomic_DNA"/>
</dbReference>
<dbReference type="Gene3D" id="3.50.50.60">
    <property type="entry name" value="FAD/NAD(P)-binding domain"/>
    <property type="match status" value="1"/>
</dbReference>
<keyword evidence="4" id="KW-0411">Iron-sulfur</keyword>
<evidence type="ECO:0000256" key="5">
    <source>
        <dbReference type="ARBA" id="ARBA00023157"/>
    </source>
</evidence>
<feature type="domain" description="Rieske" evidence="6">
    <location>
        <begin position="423"/>
        <end position="511"/>
    </location>
</feature>
<dbReference type="InterPro" id="IPR005805">
    <property type="entry name" value="Rieske_Fe-S_prot_C"/>
</dbReference>
<reference evidence="7 8" key="1">
    <citation type="submission" date="2015-09" db="EMBL/GenBank/DDBJ databases">
        <title>A metagenomics-based metabolic model of nitrate-dependent anaerobic oxidation of methane by Methanoperedens-like archaea.</title>
        <authorList>
            <person name="Arshad A."/>
            <person name="Speth D.R."/>
            <person name="De Graaf R.M."/>
            <person name="Op Den Camp H.J."/>
            <person name="Jetten M.S."/>
            <person name="Welte C.U."/>
        </authorList>
    </citation>
    <scope>NUCLEOTIDE SEQUENCE [LARGE SCALE GENOMIC DNA]</scope>
</reference>
<name>A0A0P8DYE8_9EURY</name>
<dbReference type="GO" id="GO:0046872">
    <property type="term" value="F:metal ion binding"/>
    <property type="evidence" value="ECO:0007669"/>
    <property type="project" value="UniProtKB-KW"/>
</dbReference>
<evidence type="ECO:0000259" key="6">
    <source>
        <dbReference type="PROSITE" id="PS51296"/>
    </source>
</evidence>
<evidence type="ECO:0000256" key="2">
    <source>
        <dbReference type="ARBA" id="ARBA00022723"/>
    </source>
</evidence>
<dbReference type="Pfam" id="PF01266">
    <property type="entry name" value="DAO"/>
    <property type="match status" value="1"/>
</dbReference>
<dbReference type="Pfam" id="PF00355">
    <property type="entry name" value="Rieske"/>
    <property type="match status" value="1"/>
</dbReference>
<protein>
    <submittedName>
        <fullName evidence="7">Oxidoreductase</fullName>
    </submittedName>
</protein>